<evidence type="ECO:0000259" key="1">
    <source>
        <dbReference type="Pfam" id="PF09820"/>
    </source>
</evidence>
<comment type="caution">
    <text evidence="2">The sequence shown here is derived from an EMBL/GenBank/DDBJ whole genome shotgun (WGS) entry which is preliminary data.</text>
</comment>
<protein>
    <submittedName>
        <fullName evidence="2">AAA family ATPase</fullName>
    </submittedName>
</protein>
<dbReference type="Gene3D" id="3.40.50.300">
    <property type="entry name" value="P-loop containing nucleotide triphosphate hydrolases"/>
    <property type="match status" value="1"/>
</dbReference>
<name>A0A9D9DGE1_9BACL</name>
<sequence length="567" mass="66886">MILKLPLGIDIFKNIIENNGYFVDKTLAIDDIFNQFLSGTSFLFNRPRRFGKSIFLSMLHTFFSSNVKEKVHYFKDTLIYNHKEYFTDEYQFPCIFLNFKEIDFIDLNEFAYSLNSIINKVLKKYPFMKDEPSLSLFDKKKLQNILNGVPTLKDLEESFSLIVETLYRHYGKKVVILIDEYDVPLRCASGLEIYEKVLTFFKNFYGSVLKSNEYIEFSFLTGVLDFPKESLFSGVNNLISDTILHPLFNEYFGFTDKEVKEILDYYGAISNYDDVKKWYDGYIIGDKEIYNPWSILSYLRYNKMIGTYWNNSGSNKIFDNLFKGLNFDLTTFLKNIYLENEKVFSYNTQISYKDIKRDRETLLLFLLNTGYLTLVKDDNSIDAKRVKIPNKEVSMIFSREIVERYINKDNDSQVVSLVLNLRSSFLNKDYRPLVEFIKERLLNSFTYYENNEKTYQVILLTLVSTLFKEYIVEDEVNTKLGRCDIVLKEINRINGVIIEIKFINDTNVSKELLIKKVKEGLTQIKEHKYYQALTKEGYKNIDLISFCFSKDDIEYISEKFNISTDLS</sequence>
<dbReference type="Pfam" id="PF09820">
    <property type="entry name" value="AAA-ATPase_like"/>
    <property type="match status" value="1"/>
</dbReference>
<reference evidence="2" key="2">
    <citation type="journal article" date="2021" name="PeerJ">
        <title>Extensive microbial diversity within the chicken gut microbiome revealed by metagenomics and culture.</title>
        <authorList>
            <person name="Gilroy R."/>
            <person name="Ravi A."/>
            <person name="Getino M."/>
            <person name="Pursley I."/>
            <person name="Horton D.L."/>
            <person name="Alikhan N.F."/>
            <person name="Baker D."/>
            <person name="Gharbi K."/>
            <person name="Hall N."/>
            <person name="Watson M."/>
            <person name="Adriaenssens E.M."/>
            <person name="Foster-Nyarko E."/>
            <person name="Jarju S."/>
            <person name="Secka A."/>
            <person name="Antonio M."/>
            <person name="Oren A."/>
            <person name="Chaudhuri R.R."/>
            <person name="La Ragione R."/>
            <person name="Hildebrand F."/>
            <person name="Pallen M.J."/>
        </authorList>
    </citation>
    <scope>NUCLEOTIDE SEQUENCE</scope>
    <source>
        <strain evidence="2">11159</strain>
    </source>
</reference>
<dbReference type="InterPro" id="IPR012547">
    <property type="entry name" value="PDDEXK_9"/>
</dbReference>
<dbReference type="Proteomes" id="UP000823613">
    <property type="component" value="Unassembled WGS sequence"/>
</dbReference>
<feature type="domain" description="AAA-ATPase-like" evidence="1">
    <location>
        <begin position="6"/>
        <end position="232"/>
    </location>
</feature>
<dbReference type="EMBL" id="JADIMY010000018">
    <property type="protein sequence ID" value="MBO8427142.1"/>
    <property type="molecule type" value="Genomic_DNA"/>
</dbReference>
<evidence type="ECO:0000313" key="3">
    <source>
        <dbReference type="Proteomes" id="UP000823613"/>
    </source>
</evidence>
<reference evidence="2" key="1">
    <citation type="submission" date="2020-10" db="EMBL/GenBank/DDBJ databases">
        <authorList>
            <person name="Gilroy R."/>
        </authorList>
    </citation>
    <scope>NUCLEOTIDE SEQUENCE</scope>
    <source>
        <strain evidence="2">11159</strain>
    </source>
</reference>
<dbReference type="PANTHER" id="PTHR34825:SF1">
    <property type="entry name" value="AAA-ATPASE-LIKE DOMAIN-CONTAINING PROTEIN"/>
    <property type="match status" value="1"/>
</dbReference>
<accession>A0A9D9DGE1</accession>
<evidence type="ECO:0000313" key="2">
    <source>
        <dbReference type="EMBL" id="MBO8427142.1"/>
    </source>
</evidence>
<dbReference type="InterPro" id="IPR027417">
    <property type="entry name" value="P-loop_NTPase"/>
</dbReference>
<dbReference type="SUPFAM" id="SSF52540">
    <property type="entry name" value="P-loop containing nucleoside triphosphate hydrolases"/>
    <property type="match status" value="1"/>
</dbReference>
<dbReference type="PANTHER" id="PTHR34825">
    <property type="entry name" value="CONSERVED PROTEIN, WITH A WEAK D-GALACTARATE DEHYDRATASE/ALTRONATE HYDROLASE DOMAIN"/>
    <property type="match status" value="1"/>
</dbReference>
<dbReference type="AlphaFoldDB" id="A0A9D9DGE1"/>
<dbReference type="Pfam" id="PF08011">
    <property type="entry name" value="PDDEXK_9"/>
    <property type="match status" value="1"/>
</dbReference>
<dbReference type="InterPro" id="IPR018631">
    <property type="entry name" value="AAA-ATPase-like_dom"/>
</dbReference>
<gene>
    <name evidence="2" type="ORF">IAC58_01085</name>
</gene>
<organism evidence="2 3">
    <name type="scientific">Candidatus Onthovivens merdipullorum</name>
    <dbReference type="NCBI Taxonomy" id="2840889"/>
    <lineage>
        <taxon>Bacteria</taxon>
        <taxon>Bacillati</taxon>
        <taxon>Bacillota</taxon>
        <taxon>Bacilli</taxon>
        <taxon>Bacillales</taxon>
        <taxon>Candidatus Onthovivens</taxon>
    </lineage>
</organism>
<proteinExistence type="predicted"/>